<dbReference type="Pfam" id="PF05721">
    <property type="entry name" value="PhyH"/>
    <property type="match status" value="1"/>
</dbReference>
<dbReference type="InterPro" id="IPR008775">
    <property type="entry name" value="Phytyl_CoA_dOase-like"/>
</dbReference>
<evidence type="ECO:0000313" key="3">
    <source>
        <dbReference type="EMBL" id="KAL1519922.1"/>
    </source>
</evidence>
<evidence type="ECO:0000256" key="1">
    <source>
        <dbReference type="ARBA" id="ARBA00001962"/>
    </source>
</evidence>
<sequence length="384" mass="41900">MHSFLHATEVRAADAAATGNAALWEDFNARVRTVTPNFKQPLVALEESSHTPTPAMLESALQTLRVAFPLSDQEVSDFQARRFVRLRGVLPPAVLEAARQRLVELASRATNGRNASLPAAPPPPSDGSVHGNSQRWAAISEPTTRSWHIQMMWTIDPIIRAIILSPRIGNIVSRLLGCNSVRLYHDNCLSRAPGSKRTLWHCDDGPNGYMAVGGPNVVTVWFPLHTCAPSMGSLVFPKAPDTCDGQAARSLNAFDVAHHAQAVGLDEKSDEYDRLCATALEQSGALPDETTYEIGDLSVHATDCFHCAGPNLTETPRMILAATYFPDESTMRTDMGPIESLPRGQQNDWKKFAPGVVPGMKLASKFNPIVPPLIDNERTSPRTR</sequence>
<feature type="region of interest" description="Disordered" evidence="2">
    <location>
        <begin position="113"/>
        <end position="132"/>
    </location>
</feature>
<proteinExistence type="predicted"/>
<dbReference type="Proteomes" id="UP001515480">
    <property type="component" value="Unassembled WGS sequence"/>
</dbReference>
<comment type="caution">
    <text evidence="3">The sequence shown here is derived from an EMBL/GenBank/DDBJ whole genome shotgun (WGS) entry which is preliminary data.</text>
</comment>
<dbReference type="EMBL" id="JBGBPQ010000009">
    <property type="protein sequence ID" value="KAL1519922.1"/>
    <property type="molecule type" value="Genomic_DNA"/>
</dbReference>
<evidence type="ECO:0000313" key="4">
    <source>
        <dbReference type="Proteomes" id="UP001515480"/>
    </source>
</evidence>
<protein>
    <submittedName>
        <fullName evidence="3">Uncharacterized protein</fullName>
    </submittedName>
</protein>
<dbReference type="PANTHER" id="PTHR20883:SF49">
    <property type="entry name" value="PHYTANOYL-COA DIOXYGENASE"/>
    <property type="match status" value="1"/>
</dbReference>
<dbReference type="PANTHER" id="PTHR20883">
    <property type="entry name" value="PHYTANOYL-COA DIOXYGENASE DOMAIN CONTAINING 1"/>
    <property type="match status" value="1"/>
</dbReference>
<keyword evidence="4" id="KW-1185">Reference proteome</keyword>
<name>A0AB34JGK1_PRYPA</name>
<dbReference type="AlphaFoldDB" id="A0AB34JGK1"/>
<comment type="cofactor">
    <cofactor evidence="1">
        <name>Fe cation</name>
        <dbReference type="ChEBI" id="CHEBI:24875"/>
    </cofactor>
</comment>
<reference evidence="3 4" key="1">
    <citation type="journal article" date="2024" name="Science">
        <title>Giant polyketide synthase enzymes in the biosynthesis of giant marine polyether toxins.</title>
        <authorList>
            <person name="Fallon T.R."/>
            <person name="Shende V.V."/>
            <person name="Wierzbicki I.H."/>
            <person name="Pendleton A.L."/>
            <person name="Watervoot N.F."/>
            <person name="Auber R.P."/>
            <person name="Gonzalez D.J."/>
            <person name="Wisecaver J.H."/>
            <person name="Moore B.S."/>
        </authorList>
    </citation>
    <scope>NUCLEOTIDE SEQUENCE [LARGE SCALE GENOMIC DNA]</scope>
    <source>
        <strain evidence="3 4">12B1</strain>
    </source>
</reference>
<gene>
    <name evidence="3" type="ORF">AB1Y20_023410</name>
</gene>
<accession>A0AB34JGK1</accession>
<dbReference type="SUPFAM" id="SSF51197">
    <property type="entry name" value="Clavaminate synthase-like"/>
    <property type="match status" value="1"/>
</dbReference>
<dbReference type="Gene3D" id="2.60.120.620">
    <property type="entry name" value="q2cbj1_9rhob like domain"/>
    <property type="match status" value="1"/>
</dbReference>
<organism evidence="3 4">
    <name type="scientific">Prymnesium parvum</name>
    <name type="common">Toxic golden alga</name>
    <dbReference type="NCBI Taxonomy" id="97485"/>
    <lineage>
        <taxon>Eukaryota</taxon>
        <taxon>Haptista</taxon>
        <taxon>Haptophyta</taxon>
        <taxon>Prymnesiophyceae</taxon>
        <taxon>Prymnesiales</taxon>
        <taxon>Prymnesiaceae</taxon>
        <taxon>Prymnesium</taxon>
    </lineage>
</organism>
<evidence type="ECO:0000256" key="2">
    <source>
        <dbReference type="SAM" id="MobiDB-lite"/>
    </source>
</evidence>